<dbReference type="OrthoDB" id="282517at2"/>
<keyword evidence="2" id="KW-1185">Reference proteome</keyword>
<proteinExistence type="predicted"/>
<evidence type="ECO:0000313" key="2">
    <source>
        <dbReference type="Proteomes" id="UP000287330"/>
    </source>
</evidence>
<name>A0A432XRQ1_9GAMM</name>
<dbReference type="EMBL" id="PIPV01000011">
    <property type="protein sequence ID" value="RUO51333.1"/>
    <property type="molecule type" value="Genomic_DNA"/>
</dbReference>
<organism evidence="1 2">
    <name type="scientific">Idiomarina fontislapidosi</name>
    <dbReference type="NCBI Taxonomy" id="263723"/>
    <lineage>
        <taxon>Bacteria</taxon>
        <taxon>Pseudomonadati</taxon>
        <taxon>Pseudomonadota</taxon>
        <taxon>Gammaproteobacteria</taxon>
        <taxon>Alteromonadales</taxon>
        <taxon>Idiomarinaceae</taxon>
        <taxon>Idiomarina</taxon>
    </lineage>
</organism>
<protein>
    <submittedName>
        <fullName evidence="1">Uncharacterized protein</fullName>
    </submittedName>
</protein>
<evidence type="ECO:0000313" key="1">
    <source>
        <dbReference type="EMBL" id="RUO51333.1"/>
    </source>
</evidence>
<dbReference type="RefSeq" id="WP_110575713.1">
    <property type="nucleotide sequence ID" value="NZ_PIPV01000011.1"/>
</dbReference>
<reference evidence="2" key="1">
    <citation type="journal article" date="2018" name="Front. Microbiol.">
        <title>Genome-Based Analysis Reveals the Taxonomy and Diversity of the Family Idiomarinaceae.</title>
        <authorList>
            <person name="Liu Y."/>
            <person name="Lai Q."/>
            <person name="Shao Z."/>
        </authorList>
    </citation>
    <scope>NUCLEOTIDE SEQUENCE [LARGE SCALE GENOMIC DNA]</scope>
    <source>
        <strain evidence="2">F23</strain>
    </source>
</reference>
<sequence length="135" mass="15570">MDNRSLSDDGFLESIEQGLFSRGDTDHNWHLRLAWIHLKRAPWPIALAEVVTTLRANQHIMALNERYHHTVTVATLRIMSQRLNEQPITDFAEFKQHNSDLVDDLAGILSQHYNLETLNSATARRTFVSPDRKPL</sequence>
<dbReference type="AlphaFoldDB" id="A0A432XRQ1"/>
<dbReference type="Proteomes" id="UP000287330">
    <property type="component" value="Unassembled WGS sequence"/>
</dbReference>
<gene>
    <name evidence="1" type="ORF">CWE25_11420</name>
</gene>
<accession>A0A432XRQ1</accession>
<comment type="caution">
    <text evidence="1">The sequence shown here is derived from an EMBL/GenBank/DDBJ whole genome shotgun (WGS) entry which is preliminary data.</text>
</comment>